<proteinExistence type="predicted"/>
<gene>
    <name evidence="1" type="ORF">SOIL9_32600</name>
</gene>
<dbReference type="KEGG" id="gms:SOIL9_32600"/>
<accession>A0A6P2D2X7</accession>
<dbReference type="Gene3D" id="3.30.1390.10">
    <property type="match status" value="1"/>
</dbReference>
<evidence type="ECO:0000313" key="1">
    <source>
        <dbReference type="EMBL" id="VTR94454.1"/>
    </source>
</evidence>
<dbReference type="RefSeq" id="WP_162668989.1">
    <property type="nucleotide sequence ID" value="NZ_LR593886.1"/>
</dbReference>
<keyword evidence="2" id="KW-1185">Reference proteome</keyword>
<name>A0A6P2D2X7_9BACT</name>
<protein>
    <recommendedName>
        <fullName evidence="3">TIGR02996 domain-containing protein</fullName>
    </recommendedName>
</protein>
<dbReference type="AlphaFoldDB" id="A0A6P2D2X7"/>
<dbReference type="NCBIfam" id="TIGR02996">
    <property type="entry name" value="rpt_mate_G_obs"/>
    <property type="match status" value="1"/>
</dbReference>
<reference evidence="1 2" key="1">
    <citation type="submission" date="2019-05" db="EMBL/GenBank/DDBJ databases">
        <authorList>
            <consortium name="Science for Life Laboratories"/>
        </authorList>
    </citation>
    <scope>NUCLEOTIDE SEQUENCE [LARGE SCALE GENOMIC DNA]</scope>
    <source>
        <strain evidence="1">Soil9</strain>
    </source>
</reference>
<sequence length="158" mass="17698">MSDEAAFLAALKANPVDDTARLVYADWLDENGEPVRAEYLRFVVTTARNEGNLAAATGAERFVGFGVALAEEWRTKVGSRFDLLLTRFWDGDAIQTTRFIRELTGCSFGEARAIIDNLAFRNISQPLLSRISFEAASQVCERVRRWDYFALSIAPSRP</sequence>
<dbReference type="InterPro" id="IPR014338">
    <property type="entry name" value="CHP02996_rpt-companion-dom"/>
</dbReference>
<dbReference type="EMBL" id="LR593886">
    <property type="protein sequence ID" value="VTR94454.1"/>
    <property type="molecule type" value="Genomic_DNA"/>
</dbReference>
<dbReference type="InterPro" id="IPR014719">
    <property type="entry name" value="Ribosomal_bL12_C/ClpS-like"/>
</dbReference>
<dbReference type="Proteomes" id="UP000464178">
    <property type="component" value="Chromosome"/>
</dbReference>
<organism evidence="1 2">
    <name type="scientific">Gemmata massiliana</name>
    <dbReference type="NCBI Taxonomy" id="1210884"/>
    <lineage>
        <taxon>Bacteria</taxon>
        <taxon>Pseudomonadati</taxon>
        <taxon>Planctomycetota</taxon>
        <taxon>Planctomycetia</taxon>
        <taxon>Gemmatales</taxon>
        <taxon>Gemmataceae</taxon>
        <taxon>Gemmata</taxon>
    </lineage>
</organism>
<evidence type="ECO:0008006" key="3">
    <source>
        <dbReference type="Google" id="ProtNLM"/>
    </source>
</evidence>
<evidence type="ECO:0000313" key="2">
    <source>
        <dbReference type="Proteomes" id="UP000464178"/>
    </source>
</evidence>